<proteinExistence type="predicted"/>
<dbReference type="PANTHER" id="PTHR42085">
    <property type="entry name" value="F-BOX DOMAIN-CONTAINING PROTEIN"/>
    <property type="match status" value="1"/>
</dbReference>
<evidence type="ECO:0000313" key="2">
    <source>
        <dbReference type="EMBL" id="KAF2210760.1"/>
    </source>
</evidence>
<sequence length="426" mass="49499">MANIYQTQSRGGYLRCGRQERPQKTYLELLPCGLHYIERFADKHGFVEDVKSPYRRRLEKGEKRGECICDYYNFPRLLHERESLPDQYKSLPTSKINFLHLPPEVRNQIYEEALLFNRPIEFCPEPFRYVGWLYRGHSYRLSGQGHVIKCDHERAIGYQLQYIRDKMWPMTALMRINKQIHEETSTIFYGQNVFAFSSVVGWVYLDFFLHQIGLNKCAMLRKLIVCHPSFCQLPKSNLGEQQFALAGNLIHPRQTHAPGFVYGKRWWDGDHALTKDPVLILNKIGKLEKLGLVIPIEVVPFWDCPLSMPFDVTRFENLHTSLFLLQHQSPDNAQNLSPAWTFDTVVAEIRAAVKPSNFQLLSTKVHAQGRYATGWIAKYADELVEMENEESKILAKERADREADLLETDLRRALKCALPPIDLEGL</sequence>
<dbReference type="AlphaFoldDB" id="A0A6A6FBE7"/>
<organism evidence="2 3">
    <name type="scientific">Cercospora zeae-maydis SCOH1-5</name>
    <dbReference type="NCBI Taxonomy" id="717836"/>
    <lineage>
        <taxon>Eukaryota</taxon>
        <taxon>Fungi</taxon>
        <taxon>Dikarya</taxon>
        <taxon>Ascomycota</taxon>
        <taxon>Pezizomycotina</taxon>
        <taxon>Dothideomycetes</taxon>
        <taxon>Dothideomycetidae</taxon>
        <taxon>Mycosphaerellales</taxon>
        <taxon>Mycosphaerellaceae</taxon>
        <taxon>Cercospora</taxon>
    </lineage>
</organism>
<dbReference type="InterPro" id="IPR038883">
    <property type="entry name" value="AN11006-like"/>
</dbReference>
<dbReference type="InterPro" id="IPR056632">
    <property type="entry name" value="DUF7730"/>
</dbReference>
<dbReference type="Pfam" id="PF24864">
    <property type="entry name" value="DUF7730"/>
    <property type="match status" value="1"/>
</dbReference>
<reference evidence="2" key="1">
    <citation type="journal article" date="2020" name="Stud. Mycol.">
        <title>101 Dothideomycetes genomes: a test case for predicting lifestyles and emergence of pathogens.</title>
        <authorList>
            <person name="Haridas S."/>
            <person name="Albert R."/>
            <person name="Binder M."/>
            <person name="Bloem J."/>
            <person name="Labutti K."/>
            <person name="Salamov A."/>
            <person name="Andreopoulos B."/>
            <person name="Baker S."/>
            <person name="Barry K."/>
            <person name="Bills G."/>
            <person name="Bluhm B."/>
            <person name="Cannon C."/>
            <person name="Castanera R."/>
            <person name="Culley D."/>
            <person name="Daum C."/>
            <person name="Ezra D."/>
            <person name="Gonzalez J."/>
            <person name="Henrissat B."/>
            <person name="Kuo A."/>
            <person name="Liang C."/>
            <person name="Lipzen A."/>
            <person name="Lutzoni F."/>
            <person name="Magnuson J."/>
            <person name="Mondo S."/>
            <person name="Nolan M."/>
            <person name="Ohm R."/>
            <person name="Pangilinan J."/>
            <person name="Park H.-J."/>
            <person name="Ramirez L."/>
            <person name="Alfaro M."/>
            <person name="Sun H."/>
            <person name="Tritt A."/>
            <person name="Yoshinaga Y."/>
            <person name="Zwiers L.-H."/>
            <person name="Turgeon B."/>
            <person name="Goodwin S."/>
            <person name="Spatafora J."/>
            <person name="Crous P."/>
            <person name="Grigoriev I."/>
        </authorList>
    </citation>
    <scope>NUCLEOTIDE SEQUENCE</scope>
    <source>
        <strain evidence="2">SCOH1-5</strain>
    </source>
</reference>
<gene>
    <name evidence="2" type="ORF">CERZMDRAFT_99362</name>
</gene>
<dbReference type="OrthoDB" id="3639579at2759"/>
<keyword evidence="3" id="KW-1185">Reference proteome</keyword>
<protein>
    <recommendedName>
        <fullName evidence="1">DUF7730 domain-containing protein</fullName>
    </recommendedName>
</protein>
<dbReference type="PANTHER" id="PTHR42085:SF1">
    <property type="entry name" value="F-BOX DOMAIN-CONTAINING PROTEIN"/>
    <property type="match status" value="1"/>
</dbReference>
<evidence type="ECO:0000259" key="1">
    <source>
        <dbReference type="Pfam" id="PF24864"/>
    </source>
</evidence>
<evidence type="ECO:0000313" key="3">
    <source>
        <dbReference type="Proteomes" id="UP000799539"/>
    </source>
</evidence>
<name>A0A6A6FBE7_9PEZI</name>
<dbReference type="Proteomes" id="UP000799539">
    <property type="component" value="Unassembled WGS sequence"/>
</dbReference>
<feature type="domain" description="DUF7730" evidence="1">
    <location>
        <begin position="98"/>
        <end position="220"/>
    </location>
</feature>
<dbReference type="EMBL" id="ML992680">
    <property type="protein sequence ID" value="KAF2210760.1"/>
    <property type="molecule type" value="Genomic_DNA"/>
</dbReference>
<accession>A0A6A6FBE7</accession>